<evidence type="ECO:0000256" key="3">
    <source>
        <dbReference type="ARBA" id="ARBA00022692"/>
    </source>
</evidence>
<dbReference type="Proteomes" id="UP000501421">
    <property type="component" value="Chromosome"/>
</dbReference>
<keyword evidence="3 6" id="KW-0812">Transmembrane</keyword>
<dbReference type="PANTHER" id="PTHR30250:SF11">
    <property type="entry name" value="O-ANTIGEN TRANSPORTER-RELATED"/>
    <property type="match status" value="1"/>
</dbReference>
<accession>A0A679FVH0</accession>
<evidence type="ECO:0000256" key="6">
    <source>
        <dbReference type="SAM" id="Phobius"/>
    </source>
</evidence>
<feature type="transmembrane region" description="Helical" evidence="6">
    <location>
        <begin position="428"/>
        <end position="448"/>
    </location>
</feature>
<dbReference type="AlphaFoldDB" id="A0A679FVH0"/>
<proteinExistence type="predicted"/>
<keyword evidence="4 6" id="KW-1133">Transmembrane helix</keyword>
<feature type="transmembrane region" description="Helical" evidence="6">
    <location>
        <begin position="102"/>
        <end position="123"/>
    </location>
</feature>
<dbReference type="GO" id="GO:0005886">
    <property type="term" value="C:plasma membrane"/>
    <property type="evidence" value="ECO:0007669"/>
    <property type="project" value="UniProtKB-SubCell"/>
</dbReference>
<feature type="transmembrane region" description="Helical" evidence="6">
    <location>
        <begin position="348"/>
        <end position="367"/>
    </location>
</feature>
<comment type="subcellular location">
    <subcellularLocation>
        <location evidence="1">Cell membrane</location>
        <topology evidence="1">Multi-pass membrane protein</topology>
    </subcellularLocation>
</comment>
<feature type="transmembrane region" description="Helical" evidence="6">
    <location>
        <begin position="239"/>
        <end position="261"/>
    </location>
</feature>
<feature type="transmembrane region" description="Helical" evidence="6">
    <location>
        <begin position="30"/>
        <end position="53"/>
    </location>
</feature>
<feature type="transmembrane region" description="Helical" evidence="6">
    <location>
        <begin position="73"/>
        <end position="96"/>
    </location>
</feature>
<gene>
    <name evidence="7" type="ORF">GsuE55_25390</name>
</gene>
<evidence type="ECO:0000256" key="4">
    <source>
        <dbReference type="ARBA" id="ARBA00022989"/>
    </source>
</evidence>
<organism evidence="7 8">
    <name type="scientific">Geobacillus subterraneus</name>
    <dbReference type="NCBI Taxonomy" id="129338"/>
    <lineage>
        <taxon>Bacteria</taxon>
        <taxon>Bacillati</taxon>
        <taxon>Bacillota</taxon>
        <taxon>Bacilli</taxon>
        <taxon>Bacillales</taxon>
        <taxon>Anoxybacillaceae</taxon>
        <taxon>Geobacillus</taxon>
    </lineage>
</organism>
<protein>
    <recommendedName>
        <fullName evidence="9">Polysaccharide biosynthesis protein</fullName>
    </recommendedName>
</protein>
<dbReference type="Pfam" id="PF01943">
    <property type="entry name" value="Polysacc_synt"/>
    <property type="match status" value="1"/>
</dbReference>
<name>A0A679FVH0_9BACL</name>
<keyword evidence="2" id="KW-1003">Cell membrane</keyword>
<evidence type="ECO:0000313" key="7">
    <source>
        <dbReference type="EMBL" id="BBW97706.1"/>
    </source>
</evidence>
<dbReference type="EMBL" id="AP022557">
    <property type="protein sequence ID" value="BBW97706.1"/>
    <property type="molecule type" value="Genomic_DNA"/>
</dbReference>
<keyword evidence="5 6" id="KW-0472">Membrane</keyword>
<feature type="transmembrane region" description="Helical" evidence="6">
    <location>
        <begin position="311"/>
        <end position="336"/>
    </location>
</feature>
<evidence type="ECO:0000313" key="8">
    <source>
        <dbReference type="Proteomes" id="UP000501421"/>
    </source>
</evidence>
<evidence type="ECO:0000256" key="5">
    <source>
        <dbReference type="ARBA" id="ARBA00023136"/>
    </source>
</evidence>
<feature type="transmembrane region" description="Helical" evidence="6">
    <location>
        <begin position="159"/>
        <end position="179"/>
    </location>
</feature>
<feature type="transmembrane region" description="Helical" evidence="6">
    <location>
        <begin position="130"/>
        <end position="153"/>
    </location>
</feature>
<feature type="transmembrane region" description="Helical" evidence="6">
    <location>
        <begin position="282"/>
        <end position="305"/>
    </location>
</feature>
<evidence type="ECO:0000256" key="1">
    <source>
        <dbReference type="ARBA" id="ARBA00004651"/>
    </source>
</evidence>
<sequence length="457" mass="52630">MMVSSIVTIISGIFLSLVVPKYLGVVEFGYFKLFGFYLGLVGLAHLGFADGILVRYGHYDYESLPKARFRTFFLFLFLTQVVVTGIIIGLLAFFVTNIDKEVIYIMVAINIIFVNIATFFSFISQITKRFRVFAANTILQHLLNMVIIFILIMLGVESYFYYILAQSIVNLLILIRYIIQFRDIVIGKRERLSIVKNEIAHNYRIGFFLLIGNFMGIIILGIDRIFIDHFLSVEEFSYYSFAVSLLGLVFTIINSISSYLYPYIARDRDQLNAQKYKLFSSICVLITSYSLCTFFVIKFIILNYLEDYTDSIIIAAVLYPTVILRSIINIVGVNFYKGLQLIKDYNKNNIVAFVITLLVNVIVVFSTPSLLNFSIGTLLSFYVWWIYTDFYFYKKLNTNTLKDHIFVVLVAALFFLCTKLTVTLGMFSYLLAVTLFTLLFYKDVLVIIKTVRTGVRT</sequence>
<evidence type="ECO:0000256" key="2">
    <source>
        <dbReference type="ARBA" id="ARBA00022475"/>
    </source>
</evidence>
<dbReference type="PANTHER" id="PTHR30250">
    <property type="entry name" value="PST FAMILY PREDICTED COLANIC ACID TRANSPORTER"/>
    <property type="match status" value="1"/>
</dbReference>
<keyword evidence="8" id="KW-1185">Reference proteome</keyword>
<feature type="transmembrane region" description="Helical" evidence="6">
    <location>
        <begin position="205"/>
        <end position="227"/>
    </location>
</feature>
<reference evidence="8" key="1">
    <citation type="journal article" date="2020" name="Microbiol. Resour. Announc.">
        <title>Complete Genome Sequence of Geobacillus sp. Strain E55-1, Isolated from Mine Geyser in Japan.</title>
        <authorList>
            <person name="Miyazaki K."/>
            <person name="Hase E."/>
            <person name="Tokito N."/>
        </authorList>
    </citation>
    <scope>NUCLEOTIDE SEQUENCE [LARGE SCALE GENOMIC DNA]</scope>
    <source>
        <strain evidence="8">E55-1</strain>
    </source>
</reference>
<evidence type="ECO:0008006" key="9">
    <source>
        <dbReference type="Google" id="ProtNLM"/>
    </source>
</evidence>
<feature type="transmembrane region" description="Helical" evidence="6">
    <location>
        <begin position="405"/>
        <end position="422"/>
    </location>
</feature>
<dbReference type="InterPro" id="IPR050833">
    <property type="entry name" value="Poly_Biosynth_Transport"/>
</dbReference>
<dbReference type="InterPro" id="IPR002797">
    <property type="entry name" value="Polysacc_synth"/>
</dbReference>
<feature type="transmembrane region" description="Helical" evidence="6">
    <location>
        <begin position="373"/>
        <end position="393"/>
    </location>
</feature>